<dbReference type="EMBL" id="VCKY01000346">
    <property type="protein sequence ID" value="TMR07802.1"/>
    <property type="molecule type" value="Genomic_DNA"/>
</dbReference>
<evidence type="ECO:0000256" key="1">
    <source>
        <dbReference type="SAM" id="MobiDB-lite"/>
    </source>
</evidence>
<organism evidence="2 3">
    <name type="scientific">Nonomuraea turkmeniaca</name>
    <dbReference type="NCBI Taxonomy" id="103838"/>
    <lineage>
        <taxon>Bacteria</taxon>
        <taxon>Bacillati</taxon>
        <taxon>Actinomycetota</taxon>
        <taxon>Actinomycetes</taxon>
        <taxon>Streptosporangiales</taxon>
        <taxon>Streptosporangiaceae</taxon>
        <taxon>Nonomuraea</taxon>
    </lineage>
</organism>
<keyword evidence="3" id="KW-1185">Reference proteome</keyword>
<sequence>MSWPDAAPQAGPTSWPDAAPQAGSPSRTDAAPQDVPMSWPEAAPLGGPAAPDPAVPDPVPAWAQPPSPAPGAWSNLSTPAPWPHGERGRSAEAPDQRAAAYGQTAPAGPPPHDAPAAP</sequence>
<reference evidence="2 3" key="1">
    <citation type="submission" date="2019-05" db="EMBL/GenBank/DDBJ databases">
        <title>Draft genome sequence of Nonomuraea turkmeniaca DSM 43926.</title>
        <authorList>
            <person name="Saricaoglu S."/>
            <person name="Isik K."/>
        </authorList>
    </citation>
    <scope>NUCLEOTIDE SEQUENCE [LARGE SCALE GENOMIC DNA]</scope>
    <source>
        <strain evidence="2 3">DSM 43926</strain>
    </source>
</reference>
<gene>
    <name evidence="2" type="ORF">ETD86_50465</name>
</gene>
<feature type="compositionally biased region" description="Basic and acidic residues" evidence="1">
    <location>
        <begin position="84"/>
        <end position="95"/>
    </location>
</feature>
<feature type="region of interest" description="Disordered" evidence="1">
    <location>
        <begin position="1"/>
        <end position="118"/>
    </location>
</feature>
<comment type="caution">
    <text evidence="2">The sequence shown here is derived from an EMBL/GenBank/DDBJ whole genome shotgun (WGS) entry which is preliminary data.</text>
</comment>
<dbReference type="Proteomes" id="UP000309128">
    <property type="component" value="Unassembled WGS sequence"/>
</dbReference>
<proteinExistence type="predicted"/>
<accession>A0A5S4EW16</accession>
<name>A0A5S4EW16_9ACTN</name>
<feature type="non-terminal residue" evidence="2">
    <location>
        <position position="118"/>
    </location>
</feature>
<feature type="compositionally biased region" description="Pro residues" evidence="1">
    <location>
        <begin position="50"/>
        <end position="69"/>
    </location>
</feature>
<feature type="compositionally biased region" description="Pro residues" evidence="1">
    <location>
        <begin position="107"/>
        <end position="118"/>
    </location>
</feature>
<protein>
    <submittedName>
        <fullName evidence="2">Uncharacterized protein</fullName>
    </submittedName>
</protein>
<evidence type="ECO:0000313" key="3">
    <source>
        <dbReference type="Proteomes" id="UP000309128"/>
    </source>
</evidence>
<evidence type="ECO:0000313" key="2">
    <source>
        <dbReference type="EMBL" id="TMR07802.1"/>
    </source>
</evidence>
<feature type="compositionally biased region" description="Low complexity" evidence="1">
    <location>
        <begin position="40"/>
        <end position="49"/>
    </location>
</feature>
<dbReference type="AlphaFoldDB" id="A0A5S4EW16"/>